<feature type="non-terminal residue" evidence="4">
    <location>
        <position position="1"/>
    </location>
</feature>
<proteinExistence type="inferred from homology"/>
<dbReference type="GO" id="GO:0008448">
    <property type="term" value="F:N-acetylglucosamine-6-phosphate deacetylase activity"/>
    <property type="evidence" value="ECO:0007669"/>
    <property type="project" value="TreeGrafter"/>
</dbReference>
<protein>
    <submittedName>
        <fullName evidence="4">Amidohydrolase family protein</fullName>
    </submittedName>
</protein>
<evidence type="ECO:0000313" key="5">
    <source>
        <dbReference type="Proteomes" id="UP000824263"/>
    </source>
</evidence>
<comment type="caution">
    <text evidence="4">The sequence shown here is derived from an EMBL/GenBank/DDBJ whole genome shotgun (WGS) entry which is preliminary data.</text>
</comment>
<dbReference type="InterPro" id="IPR006680">
    <property type="entry name" value="Amidohydro-rel"/>
</dbReference>
<dbReference type="Proteomes" id="UP000824263">
    <property type="component" value="Unassembled WGS sequence"/>
</dbReference>
<evidence type="ECO:0000256" key="1">
    <source>
        <dbReference type="ARBA" id="ARBA00010716"/>
    </source>
</evidence>
<keyword evidence="2" id="KW-0378">Hydrolase</keyword>
<gene>
    <name evidence="4" type="ORF">H9873_03005</name>
</gene>
<dbReference type="EMBL" id="DXGF01000053">
    <property type="protein sequence ID" value="HIW83275.1"/>
    <property type="molecule type" value="Genomic_DNA"/>
</dbReference>
<dbReference type="Gene3D" id="2.30.40.10">
    <property type="entry name" value="Urease, subunit C, domain 1"/>
    <property type="match status" value="1"/>
</dbReference>
<evidence type="ECO:0000259" key="3">
    <source>
        <dbReference type="Pfam" id="PF01979"/>
    </source>
</evidence>
<dbReference type="GO" id="GO:0006046">
    <property type="term" value="P:N-acetylglucosamine catabolic process"/>
    <property type="evidence" value="ECO:0007669"/>
    <property type="project" value="TreeGrafter"/>
</dbReference>
<accession>A0A9D1R957</accession>
<reference evidence="4" key="1">
    <citation type="journal article" date="2021" name="PeerJ">
        <title>Extensive microbial diversity within the chicken gut microbiome revealed by metagenomics and culture.</title>
        <authorList>
            <person name="Gilroy R."/>
            <person name="Ravi A."/>
            <person name="Getino M."/>
            <person name="Pursley I."/>
            <person name="Horton D.L."/>
            <person name="Alikhan N.F."/>
            <person name="Baker D."/>
            <person name="Gharbi K."/>
            <person name="Hall N."/>
            <person name="Watson M."/>
            <person name="Adriaenssens E.M."/>
            <person name="Foster-Nyarko E."/>
            <person name="Jarju S."/>
            <person name="Secka A."/>
            <person name="Antonio M."/>
            <person name="Oren A."/>
            <person name="Chaudhuri R.R."/>
            <person name="La Ragione R."/>
            <person name="Hildebrand F."/>
            <person name="Pallen M.J."/>
        </authorList>
    </citation>
    <scope>NUCLEOTIDE SEQUENCE</scope>
    <source>
        <strain evidence="4">ChiSxjej1B13-11762</strain>
    </source>
</reference>
<feature type="domain" description="Amidohydrolase-related" evidence="3">
    <location>
        <begin position="3"/>
        <end position="68"/>
    </location>
</feature>
<dbReference type="InterPro" id="IPR011059">
    <property type="entry name" value="Metal-dep_hydrolase_composite"/>
</dbReference>
<dbReference type="Gene3D" id="3.20.20.140">
    <property type="entry name" value="Metal-dependent hydrolases"/>
    <property type="match status" value="1"/>
</dbReference>
<dbReference type="PANTHER" id="PTHR11113">
    <property type="entry name" value="N-ACETYLGLUCOSAMINE-6-PHOSPHATE DEACETYLASE"/>
    <property type="match status" value="1"/>
</dbReference>
<dbReference type="SUPFAM" id="SSF51556">
    <property type="entry name" value="Metallo-dependent hydrolases"/>
    <property type="match status" value="1"/>
</dbReference>
<organism evidence="4 5">
    <name type="scientific">Candidatus Dorea gallistercoris</name>
    <dbReference type="NCBI Taxonomy" id="2838542"/>
    <lineage>
        <taxon>Bacteria</taxon>
        <taxon>Bacillati</taxon>
        <taxon>Bacillota</taxon>
        <taxon>Clostridia</taxon>
        <taxon>Lachnospirales</taxon>
        <taxon>Lachnospiraceae</taxon>
        <taxon>Dorea</taxon>
    </lineage>
</organism>
<dbReference type="PANTHER" id="PTHR11113:SF14">
    <property type="entry name" value="N-ACETYLGLUCOSAMINE-6-PHOSPHATE DEACETYLASE"/>
    <property type="match status" value="1"/>
</dbReference>
<dbReference type="AlphaFoldDB" id="A0A9D1R957"/>
<evidence type="ECO:0000256" key="2">
    <source>
        <dbReference type="ARBA" id="ARBA00022801"/>
    </source>
</evidence>
<evidence type="ECO:0000313" key="4">
    <source>
        <dbReference type="EMBL" id="HIW83275.1"/>
    </source>
</evidence>
<dbReference type="InterPro" id="IPR032466">
    <property type="entry name" value="Metal_Hydrolase"/>
</dbReference>
<sequence>SVTNLMDCMRTAVKEMGLPLETAVACATKNPAKSLGIYDQYGSITPGKKANLVLLDESLEIRAVVKDGIQLGPWYF</sequence>
<dbReference type="Pfam" id="PF01979">
    <property type="entry name" value="Amidohydro_1"/>
    <property type="match status" value="1"/>
</dbReference>
<reference evidence="4" key="2">
    <citation type="submission" date="2021-04" db="EMBL/GenBank/DDBJ databases">
        <authorList>
            <person name="Gilroy R."/>
        </authorList>
    </citation>
    <scope>NUCLEOTIDE SEQUENCE</scope>
    <source>
        <strain evidence="4">ChiSxjej1B13-11762</strain>
    </source>
</reference>
<comment type="similarity">
    <text evidence="1">Belongs to the metallo-dependent hydrolases superfamily. NagA family.</text>
</comment>
<name>A0A9D1R957_9FIRM</name>